<evidence type="ECO:0000313" key="1">
    <source>
        <dbReference type="EMBL" id="ANJ66770.1"/>
    </source>
</evidence>
<evidence type="ECO:0008006" key="3">
    <source>
        <dbReference type="Google" id="ProtNLM"/>
    </source>
</evidence>
<protein>
    <recommendedName>
        <fullName evidence="3">Phytoene synthase</fullName>
    </recommendedName>
</protein>
<dbReference type="KEGG" id="haz:A9404_04715"/>
<proteinExistence type="predicted"/>
<keyword evidence="2" id="KW-1185">Reference proteome</keyword>
<organism evidence="1 2">
    <name type="scientific">Halothiobacillus diazotrophicus</name>
    <dbReference type="NCBI Taxonomy" id="1860122"/>
    <lineage>
        <taxon>Bacteria</taxon>
        <taxon>Pseudomonadati</taxon>
        <taxon>Pseudomonadota</taxon>
        <taxon>Gammaproteobacteria</taxon>
        <taxon>Chromatiales</taxon>
        <taxon>Halothiobacillaceae</taxon>
        <taxon>Halothiobacillus</taxon>
    </lineage>
</organism>
<accession>A0A191ZFY6</accession>
<dbReference type="STRING" id="1860122.A9404_04715"/>
<sequence>MQPLDEFADLMAFYRDRLPALRPHDHAQRQSSDPASAARIDGLIMACLVLDGLLSARTDWSLEQPMRLPVAELTDVKVTDEHFRRETVDFAWRRLCERYVKRTRDLLQASALLGKPWLGGMRYRLAIARIEQILRAIQVDPAVAYRGGMSHQWKDRLMAGVRILWRTLTGRR</sequence>
<gene>
    <name evidence="1" type="ORF">A9404_04715</name>
</gene>
<dbReference type="Proteomes" id="UP000078596">
    <property type="component" value="Chromosome"/>
</dbReference>
<reference evidence="1 2" key="1">
    <citation type="submission" date="2016-06" db="EMBL/GenBank/DDBJ databases">
        <title>Insight into the functional genes involving in sulfur oxidation in Pearl River water.</title>
        <authorList>
            <person name="Luo J."/>
            <person name="Tan X."/>
            <person name="Lin W."/>
        </authorList>
    </citation>
    <scope>NUCLEOTIDE SEQUENCE [LARGE SCALE GENOMIC DNA]</scope>
    <source>
        <strain evidence="1 2">LS2</strain>
    </source>
</reference>
<evidence type="ECO:0000313" key="2">
    <source>
        <dbReference type="Proteomes" id="UP000078596"/>
    </source>
</evidence>
<name>A0A191ZFY6_9GAMM</name>
<dbReference type="AlphaFoldDB" id="A0A191ZFY6"/>
<dbReference type="EMBL" id="CP016027">
    <property type="protein sequence ID" value="ANJ66770.1"/>
    <property type="molecule type" value="Genomic_DNA"/>
</dbReference>